<name>A0A4R2GMU1_9BACT</name>
<evidence type="ECO:0000313" key="5">
    <source>
        <dbReference type="Proteomes" id="UP000295221"/>
    </source>
</evidence>
<evidence type="ECO:0000259" key="1">
    <source>
        <dbReference type="Pfam" id="PF13290"/>
    </source>
</evidence>
<keyword evidence="5" id="KW-1185">Reference proteome</keyword>
<feature type="domain" description="DUF5689" evidence="2">
    <location>
        <begin position="381"/>
        <end position="484"/>
    </location>
</feature>
<dbReference type="RefSeq" id="WP_132432519.1">
    <property type="nucleotide sequence ID" value="NZ_SLWK01000002.1"/>
</dbReference>
<dbReference type="Pfam" id="PF13290">
    <property type="entry name" value="CHB_HEX_C_1"/>
    <property type="match status" value="1"/>
</dbReference>
<proteinExistence type="predicted"/>
<dbReference type="NCBIfam" id="TIGR04183">
    <property type="entry name" value="Por_Secre_tail"/>
    <property type="match status" value="1"/>
</dbReference>
<accession>A0A4R2GMU1</accession>
<dbReference type="Pfam" id="PF18962">
    <property type="entry name" value="Por_Secre_tail"/>
    <property type="match status" value="1"/>
</dbReference>
<dbReference type="EMBL" id="SLWK01000002">
    <property type="protein sequence ID" value="TCO09749.1"/>
    <property type="molecule type" value="Genomic_DNA"/>
</dbReference>
<protein>
    <submittedName>
        <fullName evidence="4">Putative secreted protein (Por secretion system target)</fullName>
    </submittedName>
</protein>
<dbReference type="OrthoDB" id="1076849at2"/>
<dbReference type="AlphaFoldDB" id="A0A4R2GMU1"/>
<feature type="domain" description="GH29D-like beta-sandwich" evidence="1">
    <location>
        <begin position="225"/>
        <end position="288"/>
    </location>
</feature>
<dbReference type="InterPro" id="IPR059177">
    <property type="entry name" value="GH29D-like_dom"/>
</dbReference>
<dbReference type="InterPro" id="IPR026444">
    <property type="entry name" value="Secre_tail"/>
</dbReference>
<reference evidence="4 5" key="1">
    <citation type="submission" date="2019-03" db="EMBL/GenBank/DDBJ databases">
        <title>Genomic Encyclopedia of Type Strains, Phase IV (KMG-IV): sequencing the most valuable type-strain genomes for metagenomic binning, comparative biology and taxonomic classification.</title>
        <authorList>
            <person name="Goeker M."/>
        </authorList>
    </citation>
    <scope>NUCLEOTIDE SEQUENCE [LARGE SCALE GENOMIC DNA]</scope>
    <source>
        <strain evidence="4 5">DSM 24179</strain>
    </source>
</reference>
<organism evidence="4 5">
    <name type="scientific">Natronoflexus pectinivorans</name>
    <dbReference type="NCBI Taxonomy" id="682526"/>
    <lineage>
        <taxon>Bacteria</taxon>
        <taxon>Pseudomonadati</taxon>
        <taxon>Bacteroidota</taxon>
        <taxon>Bacteroidia</taxon>
        <taxon>Marinilabiliales</taxon>
        <taxon>Marinilabiliaceae</taxon>
        <taxon>Natronoflexus</taxon>
    </lineage>
</organism>
<comment type="caution">
    <text evidence="4">The sequence shown here is derived from an EMBL/GenBank/DDBJ whole genome shotgun (WGS) entry which is preliminary data.</text>
</comment>
<dbReference type="InterPro" id="IPR043744">
    <property type="entry name" value="DUF5689"/>
</dbReference>
<evidence type="ECO:0000313" key="4">
    <source>
        <dbReference type="EMBL" id="TCO09749.1"/>
    </source>
</evidence>
<evidence type="ECO:0000259" key="3">
    <source>
        <dbReference type="Pfam" id="PF18962"/>
    </source>
</evidence>
<dbReference type="Proteomes" id="UP000295221">
    <property type="component" value="Unassembled WGS sequence"/>
</dbReference>
<feature type="domain" description="Secretion system C-terminal sorting" evidence="3">
    <location>
        <begin position="502"/>
        <end position="571"/>
    </location>
</feature>
<gene>
    <name evidence="4" type="ORF">EV194_102175</name>
</gene>
<dbReference type="Pfam" id="PF18942">
    <property type="entry name" value="DUF5689"/>
    <property type="match status" value="1"/>
</dbReference>
<evidence type="ECO:0000259" key="2">
    <source>
        <dbReference type="Pfam" id="PF18942"/>
    </source>
</evidence>
<sequence length="573" mass="62730">MKRILLKKAILILFVLIPALSFSQSVTIEMRPAQIDISTPTSKSAILVTLTDYERDDARYRLFNSSNQYRCWDSESSRYITSTSYADAPLVLGTPSSSTTFWILFERGNNISTAATYRDRLGPNYGSNYQTQALPAAQEITNPVYITQNDIVFDHSDYSEKHVVLAFDAASNLISATSTDDEGNFTLVYEAGTVLAHLELRSVLNDVLDTKALEITKVSAPTFTPNGGNFFEEVEVTISSATDGATVFYKTNEEDEWETYTEAFTISETTTVWAYAEMEDMDDSDVSSATFQFPIEVSSIAELRDGNTDGTYYHLTSEVFLTFATSNRNQKFVQDATGAVLIDDDEGIITTQYDLYDGIKDIVGTLSVFQDMLQLIPAKNTPEANSVNNSITPEVVTLEDLTSAHQGMLVTILKATIDPAGDETFAEPETYSISDDSGSGSLRVYANDLDFIGEAIPTAAQDITGVIHQRFAVLRLVPRFAADITPSSTVNIPLNETGSFSIFPNPVKDVLSINSAEAIRLVEVYNAVGSLVLSSAKNATDVTLNMSNLPGGIYLVKLTYTDGTIAVQKVVKQ</sequence>